<dbReference type="PANTHER" id="PTHR48041">
    <property type="entry name" value="ABC TRANSPORTER G FAMILY MEMBER 28"/>
    <property type="match status" value="1"/>
</dbReference>
<proteinExistence type="predicted"/>
<dbReference type="AlphaFoldDB" id="A0A4P6JVN1"/>
<accession>A0A4P6JVN1</accession>
<comment type="subcellular location">
    <subcellularLocation>
        <location evidence="1">Membrane</location>
        <topology evidence="1">Multi-pass membrane protein</topology>
    </subcellularLocation>
</comment>
<sequence>MVVLNHPLVSAHHAQLIQVQTPGGYRIVDLNSTNHVYVNGQAVTGYLLNARDEIRIGPFRFIYTGTELTQHDESRSIRIDAIELKKAGNNKVILLNDISLVIPPRKFVAVVGGSGAGKSTLMDALNGLRPAQQGTVLYNGQDYYRNLAAFSAQLGYVPQDDIVHRDLTVYRALYYAARMRLPNDFTEEQIAQRIHEVLEDVEMSERRDLLVSKLSGGQRKRVSIALELLANPSVFFLDEPTSGLDPGLDRKMMFLLRRLADRGRTIVLVTHATNNINTCDYVCFLAQGGRLAYFGPPEEARVFFNKSDFAEIYSSLEPTKENPHIPLEAEARFKTSPDFLKYVAQPLREGAMTQPQNQQPPPAKKTLHFGTAWKQFILLSMRYLELLKNDRGNLLILLLQAPVIALLLVVMVHFEINSDVFQSDKIVQCRTQILTSTGPVALPQASQSETIGCDKVIDFLKNDTAGSAYASGHGGTQKALQDFIMPGPGADAQKVLFIMAFGTVLFGCINGAREIVKEGHIYRRERAVNLRILPYMFSKIVVLGILSLLQSLILIVIVDLGVPLHQGVFLPVIPEVYITLALTSLAGLMVGLTVSAIAPNNDRAMSFVPIILIPQVIFSGTLIPLKDWFTQIFATIFPTRWAMAALGSSLGLHADKIGEDHLFGSDPTYHGTLFSTYSSSDATARILLAWLALAVIIVVLMLLIALFLKQKDKRA</sequence>
<evidence type="ECO:0000256" key="7">
    <source>
        <dbReference type="ARBA" id="ARBA00023136"/>
    </source>
</evidence>
<keyword evidence="12" id="KW-1185">Reference proteome</keyword>
<name>A0A4P6JVN1_KTERU</name>
<dbReference type="GO" id="GO:0005524">
    <property type="term" value="F:ATP binding"/>
    <property type="evidence" value="ECO:0007669"/>
    <property type="project" value="UniProtKB-KW"/>
</dbReference>
<dbReference type="Pfam" id="PF00498">
    <property type="entry name" value="FHA"/>
    <property type="match status" value="1"/>
</dbReference>
<dbReference type="EMBL" id="CP035758">
    <property type="protein sequence ID" value="QBD79412.1"/>
    <property type="molecule type" value="Genomic_DNA"/>
</dbReference>
<feature type="transmembrane region" description="Helical" evidence="8">
    <location>
        <begin position="687"/>
        <end position="708"/>
    </location>
</feature>
<feature type="transmembrane region" description="Helical" evidence="8">
    <location>
        <begin position="532"/>
        <end position="557"/>
    </location>
</feature>
<keyword evidence="2" id="KW-0813">Transport</keyword>
<dbReference type="GO" id="GO:0016020">
    <property type="term" value="C:membrane"/>
    <property type="evidence" value="ECO:0007669"/>
    <property type="project" value="UniProtKB-SubCell"/>
</dbReference>
<dbReference type="KEGG" id="kbs:EPA93_26865"/>
<dbReference type="Proteomes" id="UP000290365">
    <property type="component" value="Chromosome"/>
</dbReference>
<dbReference type="InterPro" id="IPR017871">
    <property type="entry name" value="ABC_transporter-like_CS"/>
</dbReference>
<evidence type="ECO:0000259" key="10">
    <source>
        <dbReference type="PROSITE" id="PS50893"/>
    </source>
</evidence>
<keyword evidence="5 11" id="KW-0067">ATP-binding</keyword>
<feature type="transmembrane region" description="Helical" evidence="8">
    <location>
        <begin position="577"/>
        <end position="597"/>
    </location>
</feature>
<feature type="domain" description="ABC transporter" evidence="10">
    <location>
        <begin position="79"/>
        <end position="312"/>
    </location>
</feature>
<dbReference type="PROSITE" id="PS50893">
    <property type="entry name" value="ABC_TRANSPORTER_2"/>
    <property type="match status" value="1"/>
</dbReference>
<dbReference type="SMART" id="SM00382">
    <property type="entry name" value="AAA"/>
    <property type="match status" value="1"/>
</dbReference>
<keyword evidence="3 8" id="KW-0812">Transmembrane</keyword>
<dbReference type="Gene3D" id="3.40.50.300">
    <property type="entry name" value="P-loop containing nucleotide triphosphate hydrolases"/>
    <property type="match status" value="1"/>
</dbReference>
<evidence type="ECO:0000256" key="3">
    <source>
        <dbReference type="ARBA" id="ARBA00022692"/>
    </source>
</evidence>
<evidence type="ECO:0000256" key="5">
    <source>
        <dbReference type="ARBA" id="ARBA00022840"/>
    </source>
</evidence>
<reference evidence="11 12" key="1">
    <citation type="submission" date="2019-01" db="EMBL/GenBank/DDBJ databases">
        <title>Ktedonosporobacter rubrisoli SCAWS-G2.</title>
        <authorList>
            <person name="Huang Y."/>
            <person name="Yan B."/>
        </authorList>
    </citation>
    <scope>NUCLEOTIDE SEQUENCE [LARGE SCALE GENOMIC DNA]</scope>
    <source>
        <strain evidence="11 12">SCAWS-G2</strain>
    </source>
</reference>
<evidence type="ECO:0000256" key="6">
    <source>
        <dbReference type="ARBA" id="ARBA00022989"/>
    </source>
</evidence>
<dbReference type="InterPro" id="IPR027417">
    <property type="entry name" value="P-loop_NTPase"/>
</dbReference>
<dbReference type="InterPro" id="IPR000253">
    <property type="entry name" value="FHA_dom"/>
</dbReference>
<protein>
    <submittedName>
        <fullName evidence="11">ATP-binding cassette domain-containing protein</fullName>
    </submittedName>
</protein>
<dbReference type="OrthoDB" id="151099at2"/>
<dbReference type="Pfam" id="PF00005">
    <property type="entry name" value="ABC_tran"/>
    <property type="match status" value="1"/>
</dbReference>
<feature type="transmembrane region" description="Helical" evidence="8">
    <location>
        <begin position="604"/>
        <end position="623"/>
    </location>
</feature>
<gene>
    <name evidence="11" type="ORF">EPA93_26865</name>
</gene>
<dbReference type="SUPFAM" id="SSF52540">
    <property type="entry name" value="P-loop containing nucleoside triphosphate hydrolases"/>
    <property type="match status" value="1"/>
</dbReference>
<evidence type="ECO:0000313" key="12">
    <source>
        <dbReference type="Proteomes" id="UP000290365"/>
    </source>
</evidence>
<keyword evidence="4" id="KW-0547">Nucleotide-binding</keyword>
<evidence type="ECO:0000313" key="11">
    <source>
        <dbReference type="EMBL" id="QBD79412.1"/>
    </source>
</evidence>
<dbReference type="PANTHER" id="PTHR48041:SF139">
    <property type="entry name" value="PROTEIN SCARLET"/>
    <property type="match status" value="1"/>
</dbReference>
<feature type="transmembrane region" description="Helical" evidence="8">
    <location>
        <begin position="394"/>
        <end position="414"/>
    </location>
</feature>
<dbReference type="PROSITE" id="PS00211">
    <property type="entry name" value="ABC_TRANSPORTER_1"/>
    <property type="match status" value="1"/>
</dbReference>
<dbReference type="GO" id="GO:0016887">
    <property type="term" value="F:ATP hydrolysis activity"/>
    <property type="evidence" value="ECO:0007669"/>
    <property type="project" value="InterPro"/>
</dbReference>
<dbReference type="InterPro" id="IPR003593">
    <property type="entry name" value="AAA+_ATPase"/>
</dbReference>
<dbReference type="RefSeq" id="WP_129890465.1">
    <property type="nucleotide sequence ID" value="NZ_CP035758.1"/>
</dbReference>
<dbReference type="InterPro" id="IPR050352">
    <property type="entry name" value="ABCG_transporters"/>
</dbReference>
<dbReference type="Gene3D" id="2.60.200.20">
    <property type="match status" value="1"/>
</dbReference>
<dbReference type="SUPFAM" id="SSF49879">
    <property type="entry name" value="SMAD/FHA domain"/>
    <property type="match status" value="1"/>
</dbReference>
<keyword evidence="6 8" id="KW-1133">Transmembrane helix</keyword>
<evidence type="ECO:0000256" key="8">
    <source>
        <dbReference type="SAM" id="Phobius"/>
    </source>
</evidence>
<evidence type="ECO:0000256" key="4">
    <source>
        <dbReference type="ARBA" id="ARBA00022741"/>
    </source>
</evidence>
<dbReference type="InterPro" id="IPR013525">
    <property type="entry name" value="ABC2_TM"/>
</dbReference>
<dbReference type="InterPro" id="IPR003439">
    <property type="entry name" value="ABC_transporter-like_ATP-bd"/>
</dbReference>
<dbReference type="CDD" id="cd00060">
    <property type="entry name" value="FHA"/>
    <property type="match status" value="1"/>
</dbReference>
<keyword evidence="7 8" id="KW-0472">Membrane</keyword>
<dbReference type="InterPro" id="IPR008984">
    <property type="entry name" value="SMAD_FHA_dom_sf"/>
</dbReference>
<organism evidence="11 12">
    <name type="scientific">Ktedonosporobacter rubrisoli</name>
    <dbReference type="NCBI Taxonomy" id="2509675"/>
    <lineage>
        <taxon>Bacteria</taxon>
        <taxon>Bacillati</taxon>
        <taxon>Chloroflexota</taxon>
        <taxon>Ktedonobacteria</taxon>
        <taxon>Ktedonobacterales</taxon>
        <taxon>Ktedonosporobacteraceae</taxon>
        <taxon>Ktedonosporobacter</taxon>
    </lineage>
</organism>
<dbReference type="PROSITE" id="PS50006">
    <property type="entry name" value="FHA_DOMAIN"/>
    <property type="match status" value="1"/>
</dbReference>
<dbReference type="GO" id="GO:0140359">
    <property type="term" value="F:ABC-type transporter activity"/>
    <property type="evidence" value="ECO:0007669"/>
    <property type="project" value="InterPro"/>
</dbReference>
<evidence type="ECO:0000259" key="9">
    <source>
        <dbReference type="PROSITE" id="PS50006"/>
    </source>
</evidence>
<evidence type="ECO:0000256" key="2">
    <source>
        <dbReference type="ARBA" id="ARBA00022448"/>
    </source>
</evidence>
<dbReference type="Pfam" id="PF01061">
    <property type="entry name" value="ABC2_membrane"/>
    <property type="match status" value="1"/>
</dbReference>
<dbReference type="FunFam" id="3.40.50.300:FF:000474">
    <property type="entry name" value="Putative ABC transporter ATP-binding subunit"/>
    <property type="match status" value="1"/>
</dbReference>
<evidence type="ECO:0000256" key="1">
    <source>
        <dbReference type="ARBA" id="ARBA00004141"/>
    </source>
</evidence>
<feature type="domain" description="FHA" evidence="9">
    <location>
        <begin position="1"/>
        <end position="43"/>
    </location>
</feature>